<evidence type="ECO:0000256" key="1">
    <source>
        <dbReference type="SAM" id="MobiDB-lite"/>
    </source>
</evidence>
<feature type="region of interest" description="Disordered" evidence="1">
    <location>
        <begin position="1"/>
        <end position="22"/>
    </location>
</feature>
<organism evidence="2 3">
    <name type="scientific">Hypothenemus hampei</name>
    <name type="common">Coffee berry borer</name>
    <dbReference type="NCBI Taxonomy" id="57062"/>
    <lineage>
        <taxon>Eukaryota</taxon>
        <taxon>Metazoa</taxon>
        <taxon>Ecdysozoa</taxon>
        <taxon>Arthropoda</taxon>
        <taxon>Hexapoda</taxon>
        <taxon>Insecta</taxon>
        <taxon>Pterygota</taxon>
        <taxon>Neoptera</taxon>
        <taxon>Endopterygota</taxon>
        <taxon>Coleoptera</taxon>
        <taxon>Polyphaga</taxon>
        <taxon>Cucujiformia</taxon>
        <taxon>Curculionidae</taxon>
        <taxon>Scolytinae</taxon>
        <taxon>Hypothenemus</taxon>
    </lineage>
</organism>
<feature type="compositionally biased region" description="Polar residues" evidence="1">
    <location>
        <begin position="8"/>
        <end position="22"/>
    </location>
</feature>
<reference evidence="2 3" key="1">
    <citation type="submission" date="2024-05" db="EMBL/GenBank/DDBJ databases">
        <title>Genetic variation in Jamaican populations of the coffee berry borer (Hypothenemus hampei).</title>
        <authorList>
            <person name="Errbii M."/>
            <person name="Myrie A."/>
        </authorList>
    </citation>
    <scope>NUCLEOTIDE SEQUENCE [LARGE SCALE GENOMIC DNA]</scope>
    <source>
        <strain evidence="2">JA-Hopewell-2020-01-JO</strain>
        <tissue evidence="2">Whole body</tissue>
    </source>
</reference>
<evidence type="ECO:0000313" key="3">
    <source>
        <dbReference type="Proteomes" id="UP001566132"/>
    </source>
</evidence>
<dbReference type="EMBL" id="JBDJPC010000015">
    <property type="protein sequence ID" value="KAL1488120.1"/>
    <property type="molecule type" value="Genomic_DNA"/>
</dbReference>
<name>A0ABD1E0M2_HYPHA</name>
<keyword evidence="3" id="KW-1185">Reference proteome</keyword>
<evidence type="ECO:0000313" key="2">
    <source>
        <dbReference type="EMBL" id="KAL1488120.1"/>
    </source>
</evidence>
<dbReference type="AlphaFoldDB" id="A0ABD1E0M2"/>
<protein>
    <submittedName>
        <fullName evidence="2">Uncharacterized protein</fullName>
    </submittedName>
</protein>
<proteinExistence type="predicted"/>
<accession>A0ABD1E0M2</accession>
<dbReference type="Proteomes" id="UP001566132">
    <property type="component" value="Unassembled WGS sequence"/>
</dbReference>
<gene>
    <name evidence="2" type="ORF">ABEB36_015078</name>
</gene>
<comment type="caution">
    <text evidence="2">The sequence shown here is derived from an EMBL/GenBank/DDBJ whole genome shotgun (WGS) entry which is preliminary data.</text>
</comment>
<sequence>MSPRKSLKTATPSTPGTSDVSQSLTTDDLRMILNDLRESNPKRKSLCECVIKFYGEKDTRIVKDFVRTTTIFKDVEHISDNDALIGLPALLKGCAAEWWNGIYKKVDTWKEACELILKTFAPKKPNSELYFELFMGCQDNNMNTEEFICKKRAILAKLPPDRHDEENWI</sequence>